<name>A0A9X3S1Z8_9ACTN</name>
<organism evidence="3 4">
    <name type="scientific">Solirubrobacter ginsenosidimutans</name>
    <dbReference type="NCBI Taxonomy" id="490573"/>
    <lineage>
        <taxon>Bacteria</taxon>
        <taxon>Bacillati</taxon>
        <taxon>Actinomycetota</taxon>
        <taxon>Thermoleophilia</taxon>
        <taxon>Solirubrobacterales</taxon>
        <taxon>Solirubrobacteraceae</taxon>
        <taxon>Solirubrobacter</taxon>
    </lineage>
</organism>
<dbReference type="Proteomes" id="UP001149140">
    <property type="component" value="Unassembled WGS sequence"/>
</dbReference>
<comment type="caution">
    <text evidence="3">The sequence shown here is derived from an EMBL/GenBank/DDBJ whole genome shotgun (WGS) entry which is preliminary data.</text>
</comment>
<dbReference type="SUPFAM" id="SSF53098">
    <property type="entry name" value="Ribonuclease H-like"/>
    <property type="match status" value="1"/>
</dbReference>
<dbReference type="InterPro" id="IPR012337">
    <property type="entry name" value="RNaseH-like_sf"/>
</dbReference>
<sequence length="78" mass="9433">MARVDFVDRESDWPAAYTPRWNGKVERFHQTMEREWAKGPRYRNSTTRNRALPHWLEHYNQRRPHSSLGAHNLHGHDN</sequence>
<dbReference type="GO" id="GO:0015074">
    <property type="term" value="P:DNA integration"/>
    <property type="evidence" value="ECO:0007669"/>
    <property type="project" value="InterPro"/>
</dbReference>
<dbReference type="InterPro" id="IPR036397">
    <property type="entry name" value="RNaseH_sf"/>
</dbReference>
<dbReference type="GO" id="GO:0003676">
    <property type="term" value="F:nucleic acid binding"/>
    <property type="evidence" value="ECO:0007669"/>
    <property type="project" value="InterPro"/>
</dbReference>
<protein>
    <submittedName>
        <fullName evidence="3">Integrase core domain-containing protein</fullName>
    </submittedName>
</protein>
<dbReference type="RefSeq" id="WP_270039605.1">
    <property type="nucleotide sequence ID" value="NZ_JAPDOD010000006.1"/>
</dbReference>
<keyword evidence="4" id="KW-1185">Reference proteome</keyword>
<evidence type="ECO:0000313" key="3">
    <source>
        <dbReference type="EMBL" id="MDA0160651.1"/>
    </source>
</evidence>
<evidence type="ECO:0000259" key="2">
    <source>
        <dbReference type="Pfam" id="PF13683"/>
    </source>
</evidence>
<evidence type="ECO:0000313" key="4">
    <source>
        <dbReference type="Proteomes" id="UP001149140"/>
    </source>
</evidence>
<dbReference type="AlphaFoldDB" id="A0A9X3S1Z8"/>
<feature type="region of interest" description="Disordered" evidence="1">
    <location>
        <begin position="58"/>
        <end position="78"/>
    </location>
</feature>
<proteinExistence type="predicted"/>
<dbReference type="Gene3D" id="3.30.420.10">
    <property type="entry name" value="Ribonuclease H-like superfamily/Ribonuclease H"/>
    <property type="match status" value="1"/>
</dbReference>
<evidence type="ECO:0000256" key="1">
    <source>
        <dbReference type="SAM" id="MobiDB-lite"/>
    </source>
</evidence>
<accession>A0A9X3S1Z8</accession>
<dbReference type="EMBL" id="JAPDOD010000006">
    <property type="protein sequence ID" value="MDA0160651.1"/>
    <property type="molecule type" value="Genomic_DNA"/>
</dbReference>
<dbReference type="InterPro" id="IPR001584">
    <property type="entry name" value="Integrase_cat-core"/>
</dbReference>
<feature type="domain" description="Integrase catalytic" evidence="2">
    <location>
        <begin position="16"/>
        <end position="70"/>
    </location>
</feature>
<gene>
    <name evidence="3" type="ORF">OM076_10275</name>
</gene>
<dbReference type="Pfam" id="PF13683">
    <property type="entry name" value="rve_3"/>
    <property type="match status" value="1"/>
</dbReference>
<reference evidence="3" key="1">
    <citation type="submission" date="2022-10" db="EMBL/GenBank/DDBJ databases">
        <title>The WGS of Solirubrobacter ginsenosidimutans DSM 21036.</title>
        <authorList>
            <person name="Jiang Z."/>
        </authorList>
    </citation>
    <scope>NUCLEOTIDE SEQUENCE</scope>
    <source>
        <strain evidence="3">DSM 21036</strain>
    </source>
</reference>